<evidence type="ECO:0000313" key="2">
    <source>
        <dbReference type="EMBL" id="GHO56011.1"/>
    </source>
</evidence>
<feature type="transmembrane region" description="Helical" evidence="1">
    <location>
        <begin position="125"/>
        <end position="143"/>
    </location>
</feature>
<dbReference type="Proteomes" id="UP000654345">
    <property type="component" value="Unassembled WGS sequence"/>
</dbReference>
<accession>A0ABQ3UTJ7</accession>
<evidence type="ECO:0000313" key="3">
    <source>
        <dbReference type="Proteomes" id="UP000654345"/>
    </source>
</evidence>
<keyword evidence="1" id="KW-0812">Transmembrane</keyword>
<feature type="transmembrane region" description="Helical" evidence="1">
    <location>
        <begin position="61"/>
        <end position="83"/>
    </location>
</feature>
<feature type="transmembrane region" description="Helical" evidence="1">
    <location>
        <begin position="12"/>
        <end position="31"/>
    </location>
</feature>
<dbReference type="EMBL" id="BNJG01000002">
    <property type="protein sequence ID" value="GHO56011.1"/>
    <property type="molecule type" value="Genomic_DNA"/>
</dbReference>
<sequence length="163" mass="18047">MLQRTVSFKTLLRIVGVFFLLYGFYVIVLVLTSQFEALTDEINYLLCGGWFMGNSTLPGNLYLFGPFMPGPLFWVGIGVLFWGVTSGRVWVAYVCLQLALWLISLSVWFPFAILIGTTSYSPGVFTPFALVTLVLSLALLACYKPVACFLHKLVGSKNITPVA</sequence>
<reference evidence="2 3" key="1">
    <citation type="journal article" date="2021" name="Int. J. Syst. Evol. Microbiol.">
        <title>Reticulibacter mediterranei gen. nov., sp. nov., within the new family Reticulibacteraceae fam. nov., and Ktedonospora formicarum gen. nov., sp. nov., Ktedonobacter robiniae sp. nov., Dictyobacter formicarum sp. nov. and Dictyobacter arantiisoli sp. nov., belonging to the class Ktedonobacteria.</title>
        <authorList>
            <person name="Yabe S."/>
            <person name="Zheng Y."/>
            <person name="Wang C.M."/>
            <person name="Sakai Y."/>
            <person name="Abe K."/>
            <person name="Yokota A."/>
            <person name="Donadio S."/>
            <person name="Cavaletti L."/>
            <person name="Monciardini P."/>
        </authorList>
    </citation>
    <scope>NUCLEOTIDE SEQUENCE [LARGE SCALE GENOMIC DNA]</scope>
    <source>
        <strain evidence="2 3">SOSP1-30</strain>
    </source>
</reference>
<keyword evidence="1" id="KW-1133">Transmembrane helix</keyword>
<keyword evidence="3" id="KW-1185">Reference proteome</keyword>
<proteinExistence type="predicted"/>
<comment type="caution">
    <text evidence="2">The sequence shown here is derived from an EMBL/GenBank/DDBJ whole genome shotgun (WGS) entry which is preliminary data.</text>
</comment>
<organism evidence="2 3">
    <name type="scientific">Ktedonobacter robiniae</name>
    <dbReference type="NCBI Taxonomy" id="2778365"/>
    <lineage>
        <taxon>Bacteria</taxon>
        <taxon>Bacillati</taxon>
        <taxon>Chloroflexota</taxon>
        <taxon>Ktedonobacteria</taxon>
        <taxon>Ktedonobacterales</taxon>
        <taxon>Ktedonobacteraceae</taxon>
        <taxon>Ktedonobacter</taxon>
    </lineage>
</organism>
<protein>
    <submittedName>
        <fullName evidence="2">Uncharacterized protein</fullName>
    </submittedName>
</protein>
<name>A0ABQ3UTJ7_9CHLR</name>
<keyword evidence="1" id="KW-0472">Membrane</keyword>
<evidence type="ECO:0000256" key="1">
    <source>
        <dbReference type="SAM" id="Phobius"/>
    </source>
</evidence>
<dbReference type="RefSeq" id="WP_201372605.1">
    <property type="nucleotide sequence ID" value="NZ_BNJG01000002.1"/>
</dbReference>
<gene>
    <name evidence="2" type="ORF">KSB_44860</name>
</gene>
<feature type="transmembrane region" description="Helical" evidence="1">
    <location>
        <begin position="90"/>
        <end position="113"/>
    </location>
</feature>